<evidence type="ECO:0000313" key="4">
    <source>
        <dbReference type="EMBL" id="KAJ3652937.1"/>
    </source>
</evidence>
<dbReference type="PROSITE" id="PS50240">
    <property type="entry name" value="TRYPSIN_DOM"/>
    <property type="match status" value="1"/>
</dbReference>
<keyword evidence="5" id="KW-1185">Reference proteome</keyword>
<dbReference type="GO" id="GO:0004252">
    <property type="term" value="F:serine-type endopeptidase activity"/>
    <property type="evidence" value="ECO:0007669"/>
    <property type="project" value="InterPro"/>
</dbReference>
<dbReference type="InterPro" id="IPR001254">
    <property type="entry name" value="Trypsin_dom"/>
</dbReference>
<dbReference type="PRINTS" id="PR00722">
    <property type="entry name" value="CHYMOTRYPSIN"/>
</dbReference>
<dbReference type="FunFam" id="2.40.10.10:FF:000068">
    <property type="entry name" value="transmembrane protease serine 2"/>
    <property type="match status" value="1"/>
</dbReference>
<dbReference type="GO" id="GO:0006508">
    <property type="term" value="P:proteolysis"/>
    <property type="evidence" value="ECO:0007669"/>
    <property type="project" value="InterPro"/>
</dbReference>
<comment type="similarity">
    <text evidence="2">Belongs to the peptidase S1 family. CLIP subfamily.</text>
</comment>
<dbReference type="InterPro" id="IPR009003">
    <property type="entry name" value="Peptidase_S1_PA"/>
</dbReference>
<accession>A0AA38IB64</accession>
<dbReference type="EMBL" id="JALNTZ010000005">
    <property type="protein sequence ID" value="KAJ3652937.1"/>
    <property type="molecule type" value="Genomic_DNA"/>
</dbReference>
<protein>
    <recommendedName>
        <fullName evidence="3">Peptidase S1 domain-containing protein</fullName>
    </recommendedName>
</protein>
<gene>
    <name evidence="4" type="ORF">Zmor_018860</name>
</gene>
<sequence length="274" mass="29802">MKEAVFISAFLIFATYGNVLRSSVLTPQSLPKPRILNGQQATLGQFPWQVAILTINSLLNQTTFCGGALISEEWVLTSAHCIDGSVYSVVYSGTVDLNDPQRTLSLAETHIVHENFTVDFFSYEYDIGLIKLNEPLIFDETTKSISLAEEELEAGTEVTISGFGHTSGEDGNDTNTLLNYIVVPTMNTSECGRYLYEADTPGIICTFFNNGDDSVIYNPCIGDGGSPLVVDAGTNPVHVGSFSFLSSFGCDASYPAAHTRTASYREWIKEKTGV</sequence>
<reference evidence="4" key="1">
    <citation type="journal article" date="2023" name="G3 (Bethesda)">
        <title>Whole genome assemblies of Zophobas morio and Tenebrio molitor.</title>
        <authorList>
            <person name="Kaur S."/>
            <person name="Stinson S.A."/>
            <person name="diCenzo G.C."/>
        </authorList>
    </citation>
    <scope>NUCLEOTIDE SEQUENCE</scope>
    <source>
        <strain evidence="4">QUZm001</strain>
    </source>
</reference>
<keyword evidence="1" id="KW-1015">Disulfide bond</keyword>
<evidence type="ECO:0000256" key="2">
    <source>
        <dbReference type="ARBA" id="ARBA00024195"/>
    </source>
</evidence>
<feature type="domain" description="Peptidase S1" evidence="3">
    <location>
        <begin position="35"/>
        <end position="273"/>
    </location>
</feature>
<dbReference type="Gene3D" id="2.40.10.10">
    <property type="entry name" value="Trypsin-like serine proteases"/>
    <property type="match status" value="1"/>
</dbReference>
<comment type="caution">
    <text evidence="4">The sequence shown here is derived from an EMBL/GenBank/DDBJ whole genome shotgun (WGS) entry which is preliminary data.</text>
</comment>
<dbReference type="Pfam" id="PF00089">
    <property type="entry name" value="Trypsin"/>
    <property type="match status" value="1"/>
</dbReference>
<dbReference type="InterPro" id="IPR043504">
    <property type="entry name" value="Peptidase_S1_PA_chymotrypsin"/>
</dbReference>
<dbReference type="SUPFAM" id="SSF50494">
    <property type="entry name" value="Trypsin-like serine proteases"/>
    <property type="match status" value="1"/>
</dbReference>
<evidence type="ECO:0000313" key="5">
    <source>
        <dbReference type="Proteomes" id="UP001168821"/>
    </source>
</evidence>
<dbReference type="PANTHER" id="PTHR24256">
    <property type="entry name" value="TRYPTASE-RELATED"/>
    <property type="match status" value="1"/>
</dbReference>
<dbReference type="InterPro" id="IPR051487">
    <property type="entry name" value="Ser/Thr_Proteases_Immune/Dev"/>
</dbReference>
<name>A0AA38IB64_9CUCU</name>
<evidence type="ECO:0000256" key="1">
    <source>
        <dbReference type="ARBA" id="ARBA00023157"/>
    </source>
</evidence>
<dbReference type="CDD" id="cd00190">
    <property type="entry name" value="Tryp_SPc"/>
    <property type="match status" value="1"/>
</dbReference>
<dbReference type="Proteomes" id="UP001168821">
    <property type="component" value="Unassembled WGS sequence"/>
</dbReference>
<evidence type="ECO:0000259" key="3">
    <source>
        <dbReference type="PROSITE" id="PS50240"/>
    </source>
</evidence>
<organism evidence="4 5">
    <name type="scientific">Zophobas morio</name>
    <dbReference type="NCBI Taxonomy" id="2755281"/>
    <lineage>
        <taxon>Eukaryota</taxon>
        <taxon>Metazoa</taxon>
        <taxon>Ecdysozoa</taxon>
        <taxon>Arthropoda</taxon>
        <taxon>Hexapoda</taxon>
        <taxon>Insecta</taxon>
        <taxon>Pterygota</taxon>
        <taxon>Neoptera</taxon>
        <taxon>Endopterygota</taxon>
        <taxon>Coleoptera</taxon>
        <taxon>Polyphaga</taxon>
        <taxon>Cucujiformia</taxon>
        <taxon>Tenebrionidae</taxon>
        <taxon>Zophobas</taxon>
    </lineage>
</organism>
<dbReference type="InterPro" id="IPR001314">
    <property type="entry name" value="Peptidase_S1A"/>
</dbReference>
<proteinExistence type="inferred from homology"/>
<dbReference type="AlphaFoldDB" id="A0AA38IB64"/>
<dbReference type="SMART" id="SM00020">
    <property type="entry name" value="Tryp_SPc"/>
    <property type="match status" value="1"/>
</dbReference>